<evidence type="ECO:0000256" key="1">
    <source>
        <dbReference type="ARBA" id="ARBA00023002"/>
    </source>
</evidence>
<dbReference type="InterPro" id="IPR052019">
    <property type="entry name" value="F420H2_bilvrd_red/Heme_oxyg"/>
</dbReference>
<dbReference type="InterPro" id="IPR012349">
    <property type="entry name" value="Split_barrel_FMN-bd"/>
</dbReference>
<evidence type="ECO:0000259" key="3">
    <source>
        <dbReference type="Pfam" id="PF01243"/>
    </source>
</evidence>
<name>A0A239P783_9ACTN</name>
<dbReference type="PANTHER" id="PTHR35176">
    <property type="entry name" value="HEME OXYGENASE HI_0854-RELATED"/>
    <property type="match status" value="1"/>
</dbReference>
<gene>
    <name evidence="4" type="ORF">SAMN05421812_114160</name>
</gene>
<dbReference type="Proteomes" id="UP000198362">
    <property type="component" value="Unassembled WGS sequence"/>
</dbReference>
<dbReference type="GO" id="GO:0005829">
    <property type="term" value="C:cytosol"/>
    <property type="evidence" value="ECO:0007669"/>
    <property type="project" value="TreeGrafter"/>
</dbReference>
<keyword evidence="1" id="KW-0560">Oxidoreductase</keyword>
<evidence type="ECO:0000313" key="5">
    <source>
        <dbReference type="Proteomes" id="UP000198362"/>
    </source>
</evidence>
<dbReference type="InterPro" id="IPR011576">
    <property type="entry name" value="Pyridox_Oxase_N"/>
</dbReference>
<dbReference type="PANTHER" id="PTHR35176:SF4">
    <property type="entry name" value="PYRIDOXAMINE 5'-PHOSPHATE OXIDASE-RELATED FMN-BINDING"/>
    <property type="match status" value="1"/>
</dbReference>
<proteinExistence type="predicted"/>
<feature type="domain" description="Pyridoxamine 5'-phosphate oxidase N-terminal" evidence="3">
    <location>
        <begin position="42"/>
        <end position="120"/>
    </location>
</feature>
<reference evidence="4 5" key="1">
    <citation type="submission" date="2017-06" db="EMBL/GenBank/DDBJ databases">
        <authorList>
            <person name="Kim H.J."/>
            <person name="Triplett B.A."/>
        </authorList>
    </citation>
    <scope>NUCLEOTIDE SEQUENCE [LARGE SCALE GENOMIC DNA]</scope>
    <source>
        <strain evidence="4 5">CGMCC 4.5593</strain>
    </source>
</reference>
<accession>A0A239P783</accession>
<organism evidence="4 5">
    <name type="scientific">Asanoa hainanensis</name>
    <dbReference type="NCBI Taxonomy" id="560556"/>
    <lineage>
        <taxon>Bacteria</taxon>
        <taxon>Bacillati</taxon>
        <taxon>Actinomycetota</taxon>
        <taxon>Actinomycetes</taxon>
        <taxon>Micromonosporales</taxon>
        <taxon>Micromonosporaceae</taxon>
        <taxon>Asanoa</taxon>
    </lineage>
</organism>
<dbReference type="GO" id="GO:0070967">
    <property type="term" value="F:coenzyme F420 binding"/>
    <property type="evidence" value="ECO:0007669"/>
    <property type="project" value="TreeGrafter"/>
</dbReference>
<protein>
    <submittedName>
        <fullName evidence="4">Pyridoxamine 5'-phosphate oxidase</fullName>
    </submittedName>
</protein>
<evidence type="ECO:0000256" key="2">
    <source>
        <dbReference type="SAM" id="MobiDB-lite"/>
    </source>
</evidence>
<dbReference type="GO" id="GO:0016627">
    <property type="term" value="F:oxidoreductase activity, acting on the CH-CH group of donors"/>
    <property type="evidence" value="ECO:0007669"/>
    <property type="project" value="TreeGrafter"/>
</dbReference>
<dbReference type="Gene3D" id="2.30.110.10">
    <property type="entry name" value="Electron Transport, Fmn-binding Protein, Chain A"/>
    <property type="match status" value="1"/>
</dbReference>
<evidence type="ECO:0000313" key="4">
    <source>
        <dbReference type="EMBL" id="SNT62713.1"/>
    </source>
</evidence>
<dbReference type="Pfam" id="PF01243">
    <property type="entry name" value="PNPOx_N"/>
    <property type="match status" value="1"/>
</dbReference>
<dbReference type="EMBL" id="FZPH01000014">
    <property type="protein sequence ID" value="SNT62713.1"/>
    <property type="molecule type" value="Genomic_DNA"/>
</dbReference>
<keyword evidence="5" id="KW-1185">Reference proteome</keyword>
<feature type="region of interest" description="Disordered" evidence="2">
    <location>
        <begin position="1"/>
        <end position="22"/>
    </location>
</feature>
<feature type="compositionally biased region" description="Polar residues" evidence="2">
    <location>
        <begin position="1"/>
        <end position="14"/>
    </location>
</feature>
<dbReference type="SUPFAM" id="SSF50475">
    <property type="entry name" value="FMN-binding split barrel"/>
    <property type="match status" value="1"/>
</dbReference>
<sequence>MGMKDTMTSPSTTRNLDRYGHPALPWSRPRDALVSETPTADLTFFVATVRPDGRPHSAGVGAVWVDDALYFTSGPGTRKSRNLAENPTCSVSVRLTGIDLTLEGTAERVTDPETVARLAEVYNSGGWPAEADGDVFTAPFSAPSAGPPPWHLYRLALRRAVGVATAEPHGATSWEF</sequence>
<dbReference type="AlphaFoldDB" id="A0A239P783"/>